<keyword evidence="3" id="KW-1185">Reference proteome</keyword>
<evidence type="ECO:0000313" key="4">
    <source>
        <dbReference type="WBParaSite" id="EVEC_0001246301-mRNA-1"/>
    </source>
</evidence>
<name>A0A0N4VNB7_ENTVE</name>
<sequence>MEWFVPLIFVCILFQTSDCSRLKKNAASQNYIVETRRARLRRELLEALDELGSLDEGELSGDLRLWQGKPFVKRRNKFEFIRFGR</sequence>
<gene>
    <name evidence="2" type="ORF">EVEC_LOCUS11663</name>
</gene>
<dbReference type="WBParaSite" id="EVEC_0001246301-mRNA-1">
    <property type="protein sequence ID" value="EVEC_0001246301-mRNA-1"/>
    <property type="gene ID" value="EVEC_0001246301"/>
</dbReference>
<dbReference type="AlphaFoldDB" id="A0A0N4VNB7"/>
<reference evidence="4" key="1">
    <citation type="submission" date="2017-02" db="UniProtKB">
        <authorList>
            <consortium name="WormBaseParasite"/>
        </authorList>
    </citation>
    <scope>IDENTIFICATION</scope>
</reference>
<keyword evidence="1" id="KW-0732">Signal</keyword>
<organism evidence="4">
    <name type="scientific">Enterobius vermicularis</name>
    <name type="common">Human pinworm</name>
    <dbReference type="NCBI Taxonomy" id="51028"/>
    <lineage>
        <taxon>Eukaryota</taxon>
        <taxon>Metazoa</taxon>
        <taxon>Ecdysozoa</taxon>
        <taxon>Nematoda</taxon>
        <taxon>Chromadorea</taxon>
        <taxon>Rhabditida</taxon>
        <taxon>Spirurina</taxon>
        <taxon>Oxyuridomorpha</taxon>
        <taxon>Oxyuroidea</taxon>
        <taxon>Oxyuridae</taxon>
        <taxon>Enterobius</taxon>
    </lineage>
</organism>
<feature type="chain" id="PRO_5043123077" evidence="1">
    <location>
        <begin position="20"/>
        <end position="85"/>
    </location>
</feature>
<feature type="signal peptide" evidence="1">
    <location>
        <begin position="1"/>
        <end position="19"/>
    </location>
</feature>
<evidence type="ECO:0000256" key="1">
    <source>
        <dbReference type="SAM" id="SignalP"/>
    </source>
</evidence>
<dbReference type="Proteomes" id="UP000274131">
    <property type="component" value="Unassembled WGS sequence"/>
</dbReference>
<evidence type="ECO:0000313" key="3">
    <source>
        <dbReference type="Proteomes" id="UP000274131"/>
    </source>
</evidence>
<evidence type="ECO:0000313" key="2">
    <source>
        <dbReference type="EMBL" id="VDD96912.1"/>
    </source>
</evidence>
<proteinExistence type="predicted"/>
<protein>
    <submittedName>
        <fullName evidence="2 4">Uncharacterized protein</fullName>
    </submittedName>
</protein>
<dbReference type="EMBL" id="UXUI01012467">
    <property type="protein sequence ID" value="VDD96912.1"/>
    <property type="molecule type" value="Genomic_DNA"/>
</dbReference>
<accession>A0A0N4VNB7</accession>
<reference evidence="2 3" key="2">
    <citation type="submission" date="2018-10" db="EMBL/GenBank/DDBJ databases">
        <authorList>
            <consortium name="Pathogen Informatics"/>
        </authorList>
    </citation>
    <scope>NUCLEOTIDE SEQUENCE [LARGE SCALE GENOMIC DNA]</scope>
</reference>